<sequence length="84" mass="9496">MGQTGWLFTCSSSYSWLRLAGSSLGSLLSWVRLPGSSCQPVDMDSERTKVKTCRLHVDQHSIHWPVYHERHLTPRLVASMPVSI</sequence>
<evidence type="ECO:0000313" key="1">
    <source>
        <dbReference type="EMBL" id="KAH3793761.1"/>
    </source>
</evidence>
<protein>
    <submittedName>
        <fullName evidence="1">Uncharacterized protein</fullName>
    </submittedName>
</protein>
<dbReference type="Proteomes" id="UP000828390">
    <property type="component" value="Unassembled WGS sequence"/>
</dbReference>
<gene>
    <name evidence="1" type="ORF">DPMN_147280</name>
</gene>
<evidence type="ECO:0000313" key="2">
    <source>
        <dbReference type="Proteomes" id="UP000828390"/>
    </source>
</evidence>
<dbReference type="EMBL" id="JAIWYP010000007">
    <property type="protein sequence ID" value="KAH3793761.1"/>
    <property type="molecule type" value="Genomic_DNA"/>
</dbReference>
<proteinExistence type="predicted"/>
<accession>A0A9D4IZ73</accession>
<comment type="caution">
    <text evidence="1">The sequence shown here is derived from an EMBL/GenBank/DDBJ whole genome shotgun (WGS) entry which is preliminary data.</text>
</comment>
<keyword evidence="2" id="KW-1185">Reference proteome</keyword>
<reference evidence="1" key="2">
    <citation type="submission" date="2020-11" db="EMBL/GenBank/DDBJ databases">
        <authorList>
            <person name="McCartney M.A."/>
            <person name="Auch B."/>
            <person name="Kono T."/>
            <person name="Mallez S."/>
            <person name="Becker A."/>
            <person name="Gohl D.M."/>
            <person name="Silverstein K.A.T."/>
            <person name="Koren S."/>
            <person name="Bechman K.B."/>
            <person name="Herman A."/>
            <person name="Abrahante J.E."/>
            <person name="Garbe J."/>
        </authorList>
    </citation>
    <scope>NUCLEOTIDE SEQUENCE</scope>
    <source>
        <strain evidence="1">Duluth1</strain>
        <tissue evidence="1">Whole animal</tissue>
    </source>
</reference>
<organism evidence="1 2">
    <name type="scientific">Dreissena polymorpha</name>
    <name type="common">Zebra mussel</name>
    <name type="synonym">Mytilus polymorpha</name>
    <dbReference type="NCBI Taxonomy" id="45954"/>
    <lineage>
        <taxon>Eukaryota</taxon>
        <taxon>Metazoa</taxon>
        <taxon>Spiralia</taxon>
        <taxon>Lophotrochozoa</taxon>
        <taxon>Mollusca</taxon>
        <taxon>Bivalvia</taxon>
        <taxon>Autobranchia</taxon>
        <taxon>Heteroconchia</taxon>
        <taxon>Euheterodonta</taxon>
        <taxon>Imparidentia</taxon>
        <taxon>Neoheterodontei</taxon>
        <taxon>Myida</taxon>
        <taxon>Dreissenoidea</taxon>
        <taxon>Dreissenidae</taxon>
        <taxon>Dreissena</taxon>
    </lineage>
</organism>
<name>A0A9D4IZ73_DREPO</name>
<reference evidence="1" key="1">
    <citation type="journal article" date="2019" name="bioRxiv">
        <title>The Genome of the Zebra Mussel, Dreissena polymorpha: A Resource for Invasive Species Research.</title>
        <authorList>
            <person name="McCartney M.A."/>
            <person name="Auch B."/>
            <person name="Kono T."/>
            <person name="Mallez S."/>
            <person name="Zhang Y."/>
            <person name="Obille A."/>
            <person name="Becker A."/>
            <person name="Abrahante J.E."/>
            <person name="Garbe J."/>
            <person name="Badalamenti J.P."/>
            <person name="Herman A."/>
            <person name="Mangelson H."/>
            <person name="Liachko I."/>
            <person name="Sullivan S."/>
            <person name="Sone E.D."/>
            <person name="Koren S."/>
            <person name="Silverstein K.A.T."/>
            <person name="Beckman K.B."/>
            <person name="Gohl D.M."/>
        </authorList>
    </citation>
    <scope>NUCLEOTIDE SEQUENCE</scope>
    <source>
        <strain evidence="1">Duluth1</strain>
        <tissue evidence="1">Whole animal</tissue>
    </source>
</reference>
<dbReference type="AlphaFoldDB" id="A0A9D4IZ73"/>